<evidence type="ECO:0000313" key="2">
    <source>
        <dbReference type="Proteomes" id="UP001597294"/>
    </source>
</evidence>
<accession>A0ABW5BJR2</accession>
<proteinExistence type="predicted"/>
<evidence type="ECO:0000313" key="1">
    <source>
        <dbReference type="EMBL" id="MFD2206367.1"/>
    </source>
</evidence>
<dbReference type="PANTHER" id="PTHR31793">
    <property type="entry name" value="4-HYDROXYBENZOYL-COA THIOESTERASE FAMILY MEMBER"/>
    <property type="match status" value="1"/>
</dbReference>
<dbReference type="InterPro" id="IPR050563">
    <property type="entry name" value="4-hydroxybenzoyl-CoA_TE"/>
</dbReference>
<reference evidence="2" key="1">
    <citation type="journal article" date="2019" name="Int. J. Syst. Evol. Microbiol.">
        <title>The Global Catalogue of Microorganisms (GCM) 10K type strain sequencing project: providing services to taxonomists for standard genome sequencing and annotation.</title>
        <authorList>
            <consortium name="The Broad Institute Genomics Platform"/>
            <consortium name="The Broad Institute Genome Sequencing Center for Infectious Disease"/>
            <person name="Wu L."/>
            <person name="Ma J."/>
        </authorList>
    </citation>
    <scope>NUCLEOTIDE SEQUENCE [LARGE SCALE GENOMIC DNA]</scope>
    <source>
        <strain evidence="2">CGMCC 4.7192</strain>
    </source>
</reference>
<dbReference type="Pfam" id="PF13279">
    <property type="entry name" value="4HBT_2"/>
    <property type="match status" value="1"/>
</dbReference>
<dbReference type="Gene3D" id="3.10.129.10">
    <property type="entry name" value="Hotdog Thioesterase"/>
    <property type="match status" value="1"/>
</dbReference>
<dbReference type="InterPro" id="IPR029069">
    <property type="entry name" value="HotDog_dom_sf"/>
</dbReference>
<keyword evidence="2" id="KW-1185">Reference proteome</keyword>
<organism evidence="1 2">
    <name type="scientific">Kiloniella antarctica</name>
    <dbReference type="NCBI Taxonomy" id="1550907"/>
    <lineage>
        <taxon>Bacteria</taxon>
        <taxon>Pseudomonadati</taxon>
        <taxon>Pseudomonadota</taxon>
        <taxon>Alphaproteobacteria</taxon>
        <taxon>Rhodospirillales</taxon>
        <taxon>Kiloniellaceae</taxon>
        <taxon>Kiloniella</taxon>
    </lineage>
</organism>
<dbReference type="SUPFAM" id="SSF54637">
    <property type="entry name" value="Thioesterase/thiol ester dehydrase-isomerase"/>
    <property type="match status" value="1"/>
</dbReference>
<dbReference type="Proteomes" id="UP001597294">
    <property type="component" value="Unassembled WGS sequence"/>
</dbReference>
<dbReference type="PANTHER" id="PTHR31793:SF2">
    <property type="entry name" value="BLR1345 PROTEIN"/>
    <property type="match status" value="1"/>
</dbReference>
<dbReference type="RefSeq" id="WP_380251875.1">
    <property type="nucleotide sequence ID" value="NZ_JBHUII010000004.1"/>
</dbReference>
<name>A0ABW5BJR2_9PROT</name>
<dbReference type="CDD" id="cd00586">
    <property type="entry name" value="4HBT"/>
    <property type="match status" value="1"/>
</dbReference>
<gene>
    <name evidence="1" type="ORF">ACFSKO_12110</name>
</gene>
<comment type="caution">
    <text evidence="1">The sequence shown here is derived from an EMBL/GenBank/DDBJ whole genome shotgun (WGS) entry which is preliminary data.</text>
</comment>
<dbReference type="EMBL" id="JBHUII010000004">
    <property type="protein sequence ID" value="MFD2206367.1"/>
    <property type="molecule type" value="Genomic_DNA"/>
</dbReference>
<protein>
    <submittedName>
        <fullName evidence="1">Thioesterase family protein</fullName>
    </submittedName>
</protein>
<sequence length="164" mass="19211">MNIQLKEVNPLVSYRGKVPSDWLDYNGHMNVSYYMRVFCDATDQFLVFFGADPAYRDRTKCSTFVVENHVNYIRELHHNSRMRVETRLLGFDHKKLSYHHSLYNDDEGYLAATSEWISVHVDLENRSSCPMAEELLDNLEKILELQRSLPLPLHIGRSVMSWGD</sequence>